<evidence type="ECO:0000256" key="3">
    <source>
        <dbReference type="ARBA" id="ARBA00022553"/>
    </source>
</evidence>
<dbReference type="SMART" id="SM00823">
    <property type="entry name" value="PKS_PP"/>
    <property type="match status" value="5"/>
</dbReference>
<dbReference type="Gene3D" id="3.30.559.30">
    <property type="entry name" value="Nonribosomal peptide synthetase, condensation domain"/>
    <property type="match status" value="5"/>
</dbReference>
<dbReference type="GO" id="GO:0044550">
    <property type="term" value="P:secondary metabolite biosynthetic process"/>
    <property type="evidence" value="ECO:0007669"/>
    <property type="project" value="TreeGrafter"/>
</dbReference>
<dbReference type="Gene3D" id="3.40.50.980">
    <property type="match status" value="2"/>
</dbReference>
<comment type="caution">
    <text evidence="8">The sequence shown here is derived from an EMBL/GenBank/DDBJ whole genome shotgun (WGS) entry which is preliminary data.</text>
</comment>
<dbReference type="GO" id="GO:0005737">
    <property type="term" value="C:cytoplasm"/>
    <property type="evidence" value="ECO:0007669"/>
    <property type="project" value="TreeGrafter"/>
</dbReference>
<dbReference type="GO" id="GO:0043041">
    <property type="term" value="P:amino acid activation for nonribosomal peptide biosynthetic process"/>
    <property type="evidence" value="ECO:0007669"/>
    <property type="project" value="TreeGrafter"/>
</dbReference>
<dbReference type="PANTHER" id="PTHR45527:SF3">
    <property type="entry name" value="SIDEROPHORE SYNTHETASE (EUROFUNG)"/>
    <property type="match status" value="1"/>
</dbReference>
<dbReference type="SUPFAM" id="SSF52777">
    <property type="entry name" value="CoA-dependent acyltransferases"/>
    <property type="match status" value="11"/>
</dbReference>
<dbReference type="FunFam" id="3.30.559.30:FF:000003">
    <property type="entry name" value="Nonribosomal peptide synthase SidD"/>
    <property type="match status" value="3"/>
</dbReference>
<dbReference type="CDD" id="cd19545">
    <property type="entry name" value="FUM14_C_NRPS-like"/>
    <property type="match status" value="3"/>
</dbReference>
<feature type="domain" description="Carrier" evidence="7">
    <location>
        <begin position="1690"/>
        <end position="1766"/>
    </location>
</feature>
<dbReference type="NCBIfam" id="NF003417">
    <property type="entry name" value="PRK04813.1"/>
    <property type="match status" value="6"/>
</dbReference>
<keyword evidence="2" id="KW-0596">Phosphopantetheine</keyword>
<evidence type="ECO:0000256" key="2">
    <source>
        <dbReference type="ARBA" id="ARBA00022450"/>
    </source>
</evidence>
<dbReference type="InterPro" id="IPR023213">
    <property type="entry name" value="CAT-like_dom_sf"/>
</dbReference>
<dbReference type="InterPro" id="IPR045851">
    <property type="entry name" value="AMP-bd_C_sf"/>
</dbReference>
<dbReference type="CDD" id="cd19534">
    <property type="entry name" value="E_NRPS"/>
    <property type="match status" value="1"/>
</dbReference>
<dbReference type="InterPro" id="IPR006162">
    <property type="entry name" value="Ppantetheine_attach_site"/>
</dbReference>
<evidence type="ECO:0000256" key="6">
    <source>
        <dbReference type="SAM" id="MobiDB-lite"/>
    </source>
</evidence>
<dbReference type="GO" id="GO:0031177">
    <property type="term" value="F:phosphopantetheine binding"/>
    <property type="evidence" value="ECO:0007669"/>
    <property type="project" value="InterPro"/>
</dbReference>
<dbReference type="InterPro" id="IPR042099">
    <property type="entry name" value="ANL_N_sf"/>
</dbReference>
<dbReference type="InterPro" id="IPR010071">
    <property type="entry name" value="AA_adenyl_dom"/>
</dbReference>
<proteinExistence type="inferred from homology"/>
<feature type="domain" description="Carrier" evidence="7">
    <location>
        <begin position="5333"/>
        <end position="5409"/>
    </location>
</feature>
<dbReference type="FunFam" id="3.40.50.12780:FF:000014">
    <property type="entry name" value="Nonribosomal peptide synthetase 1"/>
    <property type="match status" value="3"/>
</dbReference>
<dbReference type="Pfam" id="PF00668">
    <property type="entry name" value="Condensation"/>
    <property type="match status" value="5"/>
</dbReference>
<dbReference type="Gene3D" id="3.30.300.30">
    <property type="match status" value="5"/>
</dbReference>
<dbReference type="InterPro" id="IPR020845">
    <property type="entry name" value="AMP-binding_CS"/>
</dbReference>
<dbReference type="FunFam" id="3.40.50.980:FF:000001">
    <property type="entry name" value="Non-ribosomal peptide synthetase"/>
    <property type="match status" value="4"/>
</dbReference>
<feature type="domain" description="Carrier" evidence="7">
    <location>
        <begin position="3822"/>
        <end position="3898"/>
    </location>
</feature>
<keyword evidence="4" id="KW-0436">Ligase</keyword>
<comment type="similarity">
    <text evidence="5">Belongs to the NRP synthetase family.</text>
</comment>
<dbReference type="InterPro" id="IPR009081">
    <property type="entry name" value="PP-bd_ACP"/>
</dbReference>
<dbReference type="InterPro" id="IPR020806">
    <property type="entry name" value="PKS_PP-bd"/>
</dbReference>
<dbReference type="CDD" id="cd19542">
    <property type="entry name" value="CT_NRPS-like"/>
    <property type="match status" value="1"/>
</dbReference>
<name>A0A922SPL4_9PLEO</name>
<feature type="region of interest" description="Disordered" evidence="6">
    <location>
        <begin position="1279"/>
        <end position="1299"/>
    </location>
</feature>
<dbReference type="SUPFAM" id="SSF47336">
    <property type="entry name" value="ACP-like"/>
    <property type="match status" value="5"/>
</dbReference>
<evidence type="ECO:0000256" key="5">
    <source>
        <dbReference type="ARBA" id="ARBA00029454"/>
    </source>
</evidence>
<dbReference type="CDD" id="cd05918">
    <property type="entry name" value="A_NRPS_SidN3_like"/>
    <property type="match status" value="5"/>
</dbReference>
<gene>
    <name evidence="8" type="ORF">Ptr86124_013957</name>
</gene>
<feature type="domain" description="Carrier" evidence="7">
    <location>
        <begin position="2738"/>
        <end position="2814"/>
    </location>
</feature>
<evidence type="ECO:0000313" key="9">
    <source>
        <dbReference type="Proteomes" id="UP000249757"/>
    </source>
</evidence>
<keyword evidence="9" id="KW-1185">Reference proteome</keyword>
<dbReference type="InterPro" id="IPR000873">
    <property type="entry name" value="AMP-dep_synth/lig_dom"/>
</dbReference>
<feature type="region of interest" description="Disordered" evidence="6">
    <location>
        <begin position="3411"/>
        <end position="3432"/>
    </location>
</feature>
<feature type="region of interest" description="Disordered" evidence="6">
    <location>
        <begin position="4947"/>
        <end position="4968"/>
    </location>
</feature>
<dbReference type="PROSITE" id="PS00455">
    <property type="entry name" value="AMP_BINDING"/>
    <property type="match status" value="4"/>
</dbReference>
<dbReference type="FunFam" id="3.30.559.30:FF:000002">
    <property type="entry name" value="Nonribosomal peptide synthase Pes1"/>
    <property type="match status" value="1"/>
</dbReference>
<comment type="pathway">
    <text evidence="1">Mycotoxin biosynthesis.</text>
</comment>
<dbReference type="FunFam" id="1.10.1200.10:FF:000005">
    <property type="entry name" value="Nonribosomal peptide synthetase 1"/>
    <property type="match status" value="5"/>
</dbReference>
<dbReference type="GO" id="GO:0016874">
    <property type="term" value="F:ligase activity"/>
    <property type="evidence" value="ECO:0007669"/>
    <property type="project" value="UniProtKB-KW"/>
</dbReference>
<dbReference type="InterPro" id="IPR036736">
    <property type="entry name" value="ACP-like_sf"/>
</dbReference>
<evidence type="ECO:0000259" key="7">
    <source>
        <dbReference type="PROSITE" id="PS50075"/>
    </source>
</evidence>
<dbReference type="PROSITE" id="PS00012">
    <property type="entry name" value="PHOSPHOPANTETHEINE"/>
    <property type="match status" value="5"/>
</dbReference>
<feature type="domain" description="Carrier" evidence="7">
    <location>
        <begin position="606"/>
        <end position="682"/>
    </location>
</feature>
<dbReference type="EMBL" id="NRDI02000060">
    <property type="protein sequence ID" value="KAI1507101.1"/>
    <property type="molecule type" value="Genomic_DNA"/>
</dbReference>
<protein>
    <recommendedName>
        <fullName evidence="7">Carrier domain-containing protein</fullName>
    </recommendedName>
</protein>
<dbReference type="SUPFAM" id="SSF56801">
    <property type="entry name" value="Acetyl-CoA synthetase-like"/>
    <property type="match status" value="5"/>
</dbReference>
<keyword evidence="3" id="KW-0597">Phosphoprotein</keyword>
<dbReference type="Gene3D" id="3.40.50.12780">
    <property type="entry name" value="N-terminal domain of ligase-like"/>
    <property type="match status" value="5"/>
</dbReference>
<dbReference type="Gene3D" id="1.10.1200.10">
    <property type="entry name" value="ACP-like"/>
    <property type="match status" value="5"/>
</dbReference>
<dbReference type="Gene3D" id="3.30.559.10">
    <property type="entry name" value="Chloramphenicol acetyltransferase-like domain"/>
    <property type="match status" value="6"/>
</dbReference>
<sequence>MDQVIRIRIEYSTSVLGMEQARRVAETLEHVLFTIARNPNSPCKEIDLCSSRCKSDLSGWNKQPPEFLPRCIHKVIEEQCRNRGDNTAICAWDGNLSYRELNLYASRVAVHLQQLGVCPEVYVPIYLEKSMFAIVAVLGVLKAGGAYIFLDPSYPVARSKSICDQLGAELVIVSVKNKKIGKELGRKAINLEEICTIDSPALQETISIPVLPKNPIYAVFSSGSSGKPKGVTMEHGAFYAAAMANGPALRLGTQSRVLQFASFFYDVSNRDILMTLIYGGCLCIPSEQERLSDLHGFINRYQVNWASLTPAVARLLNGKDLTSLCHMVLGGEAMDIGVKTAWENRVQLMNAYGPCECAAVSSLQTFSTASSDHRNIGHGLGTVLWIVDERNHGRLAPAGAVGEIVIEGASIGRGYIGHQEKDEDLFFESMPWINQVRPGPHNRFYKTGDIGRQLPDGSIIYLGRRDYQVKMRGRRVELGEIEHHIRNFMPAVQLMAIEKIQPAGRQESALLAAFLQLNDDTCSELLLPTVASNDSMAQVVYPANMDEKLSRFLPSYMLPDVYFSVARFPMTVSGKIDRKRLREIGATFSAQQLAELRTRSQGPKRQPSTDKEKAMQQLWAQVLNIDADSIGLDDSFFRLGGDSIAAMKLVAEARKQNVHLTVAATFQHPRLVDLAAWAGGVDPAVAQSIVPFSLLNINSDVDTARIQEEVAAGCNIDKDLVEDIYPCSPLQEGLMSLTSKRAGDYIMQSVLELSVSMDESALRAAWEQVVKQSMMLRTRIVQHSRLGLLQVVVAGDIQWMEADHLGTYLAEDKAASMQPGDCLARYAFVKERDGGRRWFVWTMHHALYDGWSLPRILGAVEKAYNGGVLEERPGFNAFVQYLSQQDQEATTNYWQTTLAGCEATMFPPLPPSIHQPVANAMLEHQCPPLPRTMASDTTTSTLIRAAWAIVAGNYTSSDDVVFGATVTGRNAPVAGIEDIVGPAIATVPVRVRLPRDWTVPALLAAVQQQATEMIPYEQTGLQRIAKMGADAQHACGFQTLLIVQPADDGLESDKSLGRWQTKSELQDFTTYALMVQCTLATERVQITASFDPQVIEQWQVQRMLGQLGFVAQQLAEAGGKTTVAEIDTLTPEDRQQLWKWNGEVPPVVERCVHELFVEQARARPDAAAICAWDGEMKYGELDELSSRLAGYLVGLGVGPEAIVPLCFEKSMWTVVAMLAVLKAGGAFAPLDPEHPASRHEEIFRQTGARVVLASAQHSTLCSGGNRTVVVVSEAAMRELPSEASEASTTDKRTTTRTKAQPDNPAYVLFTSGSTGKPKGVVIEHRAILTSCLGHGKAFNLTSDSRFLQFSSYTFDVSIIEIWTMLLVGGCTCVPSESDKKDDLSKAINALDANWAFLTPTVAKLLDPERIPGLQNLILGAELVTDHDWNRWSPYALQITAYGPTECCVLCIFYSGTLGFYTGLLGKSVASVSWVVDPNDHHKLAPLGAVGELLVEGPILARGYLNDAEKTAAAFIDDPAWLLEGCDQHAGRRGRLYKTGDLVYYNADGNLVYVNRKDAQVKVRGQRVELGEIEHHVRECMPEVGRMAVEVIMPGDDKDKATVAVFVEQKEEEVSDGDGSSARVFFPSQVDSQLSERLPSYMVPGVYFSVAQLPMTTSGKTDRKRLREIGATFSAQQLAELRTRSQGPKRQPSTDKEKAMQQLWAQVLNIDADSIGLDDSFFRLGGDSIAAMKLVAEARKQNVHLTVAATFQHPRLVDLAAWAGGVDPAVAQSIVPFSLLNINSDVDTARIQEEVAAGCNIDKDLVEDIYPCSPLQEGLMSLTSKRAGDYIMQSVLELSVSMDESALRAAWEQVVKQSMMLRTRIVQHSRLGLLQVVVAGDIQWMEADHLGTYLAEDKAASMQPGDCLARYAFVKERDGGRRWFVWTMHHALYDGWSLPRILGAVEKAYNGGVLEERPGFNAFVQYLSQQDQEATTNYWQTTLAGCEATMFPPLPPSIHQPVANAMLEHQCPPLPRTMASDTTTSTLIRAAWAIVAGNYTSSDDVVFGATVTGRNAPVAGIEDIVGPAIATVPVRVRLPRDWTVPALLAAVQQQATEMIPYEQTGLQRIAKMGADAQHACGFQTLLIVQPADDGLESDKSLGRWQTKSELQDFTTYALMVQCTLATERVQITASFDPQVIEQWQVQRMLGQLGFVAQQLAEAGGKTTVAEIDTLTPEDRQQLWKWNGEVPPVVERCVHELFVEQARARPDAAAICAWDGEMKYGELDELSSRLAGYLVGLGVGPEAIVPLCFEKSMWTVVAMLAVLKAGGAFAPLDPEHPASRHEEIFRQTGARVVLASAQHSTLCSGGNRTVVVVSKASFDRLSSASDKANVISKPSSIAYVMFTSGSTGTPKGVVLEHRAISTSCLTHGEAFGFSPSTRSLQFAAYTFDACITEIITALLFGACICVPSELDRRNDLSNISNTLKVSRVDWERWSHLEKQINTYGPTECSVWCTSHSNVAGFTSGTIGKLIASVGWVVDPNDHNRLAPLGSVGELLVEGPILARGYLNDAEKTAAAFIDDPAWLLEGSKEHAGRHAGRHGRLYKTGDLVHYDADGNLVYVGRKDGQVKVRGQRVELGEIEHHVRECMPEVGRMAVEVIMPGDDKDKATVAVFVEQKEEEVSDGDGSSARVFFPSQVDSQLSERLPSYMVPGVYFSVAQLPMTTSGKTDRKRLREIGATFSAQQLAELRTRSQGPKRQPSTDKEKAMQQLWAQVLNIDADSIGLDDSFFRLGGDSIAAMKLVAEARKQNVPLTVAATFQHPRLVDLAAWAGGVDPAVAQSIVPFSLLNINSDVDTARIQEEVAAGCNIDKDLVEDIYPCSPLQEGLMSLTSKRAGDYIMQSVLELSVSMDESALRAAWEQVVKQSMMLRTRIVQHSRLGLLQVVVAGDIQWMEADHLGTYLAEDKAASMQPGDCLARYAFVKERDGGRRWFVWTMHHALYDGWSLPRILGAVEKAYNGGVLEERPGFNAFVQYLSQQDQEATTNYWQTTLAGCEATMFPPLPPSIHQPVANAMLEHQCPPLPRTMASDTTTSTLIRAAWAIVAGNYTSSDDVVFGATVTGRNAPVAGIEDIVGPAIATVPVRVRLPRDWTVPALLAAVQQQATEMIPYEQTGLQRIAKMGADAQHACGFQTLLIVQPADDGLESDKSLGRWQTKSELQDFTTYALMVQCTLATERVQITASFDPQVIEQWQVQRMLGQLGFVAQQLAEAGGKTTVAEIDTLTPEDRQQLWKWNGEVPPVVERCVHELFVEQARARPDAAAICAWDGEMKYGELDELSSRLAGYLVGLGVGPEAIVPLCFEKSMWTVVAMLAVLKAGGAFAPLDPEHPASRHEEIFRQTGARVVLASAQHSTLCSGGNRTVVVVSEAAMRELPSEASEASTTDKRTTTRTKAQPDNPAYVLFTSGSTGKPKGVVIEHRAILTSCLGHGKAFNLTSDSRFLQFSSYTFDVSITEIWTTLLVGGCTCVPSESDKKDDLSKAINALDANWAYLTSTVAKLLDPERIPGLQNLILGAELVTDHDWNRWSPYARQITAYGPTECCVLCTFYSGTLGFYTGLLGKSVASVSWVVDPNDHHKLAPLGAVGELLVEGPILARGYLNDAEKTAAAFIDDPAWLLEGCDQHAGRRGRLYKTGDLVHYDADGNLVYVNRKDAQVKVRGQRVELGEIEHHVRECMPEVGRMAVEVIMPGDDKDKATVAVFVEQKEEEVSDGDGSSARVFFPSQVDSQLSERLPSYMVPGVYFSVAQLPMTTSGKTDRKRLREIGATFSAQQLAELRTRSQGPKRQPSTDKEKAMQQLWAQVLNIDADSIGLDDSFFRLGGDSITAMQVSSTARSLQISVTTADILEQKTISRLAHRMSRNHFSSNLVMEDPVNRHFSLTPIQELYLRLESTGSACFDQSFFLELSSLTNLESLRAAFKTLVRRHSMLRALFSQTAGGRWQQHISDRGSASFTVDYVRCIDSKDVSEAIRQSRDGLDVQNGPVLAAVLCDQGQRQLLFIAIHHLVIDLVSWRVLLEELEDLLLSRKLPAVPAVPFQAWQALQTEHATKHKCPSGVAQDEVASGESLSYWGIEPDAVKRGSVVSKQFALNEQTTSALLGPCNDVFQTRPVELMLAALAHSFAIAFSDRAPPTIFNESHGREPWDAGIDLSRTVGWFTSMLPIQVPSHTRGDLLEVIRHTKDGMRKFPDNGRSYFASRFADADTSDVFASMFPVEVIFNYQGVYQQLERTDSLFKTLPAPDGCEPASMLEAPRFALFDVSAVVEKGRMHVTVTSDSKAKRQQQVANWIERYEMALVEMATLLQKKHKQWTLSDLPLAFKTYEDLDSFQNDTLAELGVQPEEVEDVFPCLPMQEGILISQSRDPDAYRVSSIFEVIPTQQNQVNCTRLQQAWEAVVRRHSLLRALLVDNVPGSLGTTNVVLKDPQPSISFFRAAGDTATLAMFRAHQDTLAQQDSGLQHRMFICQLDNGKAYLCLDINHAIFDAHSRGVILRDLQSAYSANLNPDSGRFRDVVSYLTQQEQEETHAYWARYLDGVEPCFFSSMAEPQDVCYRDGTVHVPDIDANAVHTFCQTWDITIATIIQTAWALVLSRYTGATTPCFGNLSSRRDLPVEDVANIFGPLITTIACRVQLDEHKTVMDVLRAVQSDYTNSLPHQNISLASVHSMLGLGANALFNTILSLQRIDDTMAVNDSEIDFRGQSGSDPTEYAINIGAGYNRSVMEIEIHYQTRCIDDAQAANLAESLSQAIYGIITKTTSTIGDLQILSKRQQQQLWKWNGEVPPVVERCVHELFVEQARARPDAAAICAWDGEMKYGELDELSSRLAGYLVGLGVGPEAIVPLCFEKSMWTVVAMLAVLKAGGAFAPLDPEHPASRHEEIFRQTGARVVLASAQHSTLCSGGNRTVVVVSEAAMRELPSEASEASTTDKRTTTRTKAQPDNPAYVLFTSGSTGKPKGVVIEHRAILTSCLGHGKAFNLTSDSRFLQFSSYTFDVSITEIWTTLLVGGCTCVPSESDKKDDLSKAINALDANWAYLTPLAHPGLQNLILGAELVTDHDWNRWSPYARQITAYGPTECCVLCTFYSGTLGFYTGLLGKSVASVSWVVDPNDHHKLAPLGAVGELLVEGPILARGYLNDAEKTAAAFIDDPAWLLEGCDQHAGRRGRLYKTGDLVHYDADGNLVYVNRKDAQVKVRGQRVELGEIEHHVRECMPEATVAVFVEQKEEEVSDGDGSSARVFFPSQVDSQLSERLPSYMVPGVYFSVAQLPMTTSGKTDRKRLREIGATFSAQQLAELRTRSQGPKRQPSTDKEKAMQQLWAQVLNIDADSIGLDDSFFRLGGDSITAMQVSSTARSLQISVTTADILEQKTISRLAHRMHFSLTPIQELYLRLESTGSACFDQSFFLELSSLTNLESLRAAFKTLVRRHSMLRALFSQTAGGRWQQHISDRGSASFTVDYVRCIDSKDVSEAIRQSRDGLDCTEWSCAGSSPVRSGSAPTA</sequence>
<dbReference type="Pfam" id="PF00550">
    <property type="entry name" value="PP-binding"/>
    <property type="match status" value="5"/>
</dbReference>
<dbReference type="InterPro" id="IPR001242">
    <property type="entry name" value="Condensation_dom"/>
</dbReference>
<dbReference type="Proteomes" id="UP000249757">
    <property type="component" value="Unassembled WGS sequence"/>
</dbReference>
<evidence type="ECO:0000256" key="4">
    <source>
        <dbReference type="ARBA" id="ARBA00022598"/>
    </source>
</evidence>
<evidence type="ECO:0000256" key="1">
    <source>
        <dbReference type="ARBA" id="ARBA00004685"/>
    </source>
</evidence>
<accession>A0A922SPL4</accession>
<dbReference type="PROSITE" id="PS50075">
    <property type="entry name" value="CARRIER"/>
    <property type="match status" value="5"/>
</dbReference>
<dbReference type="FunFam" id="3.30.300.30:FF:000015">
    <property type="entry name" value="Nonribosomal peptide synthase SidD"/>
    <property type="match status" value="4"/>
</dbReference>
<reference evidence="9" key="1">
    <citation type="journal article" date="2022" name="Microb. Genom.">
        <title>A global pangenome for the wheat fungal pathogen Pyrenophora tritici-repentis and prediction of effector protein structural homology.</title>
        <authorList>
            <person name="Moolhuijzen P.M."/>
            <person name="See P.T."/>
            <person name="Shi G."/>
            <person name="Powell H.R."/>
            <person name="Cockram J."/>
            <person name="Jorgensen L.N."/>
            <person name="Benslimane H."/>
            <person name="Strelkov S.E."/>
            <person name="Turner J."/>
            <person name="Liu Z."/>
            <person name="Moffat C.S."/>
        </authorList>
    </citation>
    <scope>NUCLEOTIDE SEQUENCE [LARGE SCALE GENOMIC DNA]</scope>
</reference>
<evidence type="ECO:0000313" key="8">
    <source>
        <dbReference type="EMBL" id="KAI1507101.1"/>
    </source>
</evidence>
<dbReference type="PANTHER" id="PTHR45527">
    <property type="entry name" value="NONRIBOSOMAL PEPTIDE SYNTHETASE"/>
    <property type="match status" value="1"/>
</dbReference>
<organism evidence="8 9">
    <name type="scientific">Pyrenophora tritici-repentis</name>
    <dbReference type="NCBI Taxonomy" id="45151"/>
    <lineage>
        <taxon>Eukaryota</taxon>
        <taxon>Fungi</taxon>
        <taxon>Dikarya</taxon>
        <taxon>Ascomycota</taxon>
        <taxon>Pezizomycotina</taxon>
        <taxon>Dothideomycetes</taxon>
        <taxon>Pleosporomycetidae</taxon>
        <taxon>Pleosporales</taxon>
        <taxon>Pleosporineae</taxon>
        <taxon>Pleosporaceae</taxon>
        <taxon>Pyrenophora</taxon>
    </lineage>
</organism>
<dbReference type="NCBIfam" id="TIGR01733">
    <property type="entry name" value="AA-adenyl-dom"/>
    <property type="match status" value="4"/>
</dbReference>
<feature type="non-terminal residue" evidence="8">
    <location>
        <position position="1"/>
    </location>
</feature>
<dbReference type="Pfam" id="PF00501">
    <property type="entry name" value="AMP-binding"/>
    <property type="match status" value="6"/>
</dbReference>